<dbReference type="InterPro" id="IPR036736">
    <property type="entry name" value="ACP-like_sf"/>
</dbReference>
<dbReference type="InterPro" id="IPR009081">
    <property type="entry name" value="PP-bd_ACP"/>
</dbReference>
<protein>
    <submittedName>
        <fullName evidence="2">Acyl carrier protein</fullName>
    </submittedName>
</protein>
<name>A0A5N8XR39_9ACTN</name>
<feature type="domain" description="Carrier" evidence="1">
    <location>
        <begin position="14"/>
        <end position="93"/>
    </location>
</feature>
<dbReference type="Gene3D" id="1.10.1200.10">
    <property type="entry name" value="ACP-like"/>
    <property type="match status" value="1"/>
</dbReference>
<dbReference type="SUPFAM" id="SSF47336">
    <property type="entry name" value="ACP-like"/>
    <property type="match status" value="1"/>
</dbReference>
<gene>
    <name evidence="2" type="ORF">FNH08_33485</name>
</gene>
<proteinExistence type="predicted"/>
<sequence length="96" mass="10493">MEKPIMSTSTLEDVIREFILTSVIDEMNVLLSRDGITDDSPMTVDGLEVDSLSLIELTMRLESRFGVEIPDTDIEPLATLTLGGLVAEVVRRGAKA</sequence>
<dbReference type="EMBL" id="VJZC01000347">
    <property type="protein sequence ID" value="MPY61882.1"/>
    <property type="molecule type" value="Genomic_DNA"/>
</dbReference>
<comment type="caution">
    <text evidence="2">The sequence shown here is derived from an EMBL/GenBank/DDBJ whole genome shotgun (WGS) entry which is preliminary data.</text>
</comment>
<dbReference type="Proteomes" id="UP000400924">
    <property type="component" value="Unassembled WGS sequence"/>
</dbReference>
<reference evidence="2 3" key="1">
    <citation type="submission" date="2019-07" db="EMBL/GenBank/DDBJ databases">
        <title>New species of Amycolatopsis and Streptomyces.</title>
        <authorList>
            <person name="Duangmal K."/>
            <person name="Teo W.F.A."/>
            <person name="Lipun K."/>
        </authorList>
    </citation>
    <scope>NUCLEOTIDE SEQUENCE [LARGE SCALE GENOMIC DNA]</scope>
    <source>
        <strain evidence="2 3">NBRC 106415</strain>
    </source>
</reference>
<evidence type="ECO:0000313" key="3">
    <source>
        <dbReference type="Proteomes" id="UP000400924"/>
    </source>
</evidence>
<dbReference type="PROSITE" id="PS50075">
    <property type="entry name" value="CARRIER"/>
    <property type="match status" value="1"/>
</dbReference>
<evidence type="ECO:0000313" key="2">
    <source>
        <dbReference type="EMBL" id="MPY61882.1"/>
    </source>
</evidence>
<evidence type="ECO:0000259" key="1">
    <source>
        <dbReference type="PROSITE" id="PS50075"/>
    </source>
</evidence>
<dbReference type="AlphaFoldDB" id="A0A5N8XR39"/>
<keyword evidence="3" id="KW-1185">Reference proteome</keyword>
<accession>A0A5N8XR39</accession>
<dbReference type="Pfam" id="PF00550">
    <property type="entry name" value="PP-binding"/>
    <property type="match status" value="1"/>
</dbReference>
<organism evidence="2 3">
    <name type="scientific">Streptomyces spongiae</name>
    <dbReference type="NCBI Taxonomy" id="565072"/>
    <lineage>
        <taxon>Bacteria</taxon>
        <taxon>Bacillati</taxon>
        <taxon>Actinomycetota</taxon>
        <taxon>Actinomycetes</taxon>
        <taxon>Kitasatosporales</taxon>
        <taxon>Streptomycetaceae</taxon>
        <taxon>Streptomyces</taxon>
    </lineage>
</organism>